<dbReference type="GO" id="GO:0016787">
    <property type="term" value="F:hydrolase activity"/>
    <property type="evidence" value="ECO:0007669"/>
    <property type="project" value="UniProtKB-KW"/>
</dbReference>
<dbReference type="PANTHER" id="PTHR43046:SF2">
    <property type="entry name" value="8-OXO-DGTP DIPHOSPHATASE-RELATED"/>
    <property type="match status" value="1"/>
</dbReference>
<accession>A0A2W4JPC2</accession>
<evidence type="ECO:0000256" key="1">
    <source>
        <dbReference type="ARBA" id="ARBA00001946"/>
    </source>
</evidence>
<keyword evidence="2 4" id="KW-0378">Hydrolase</keyword>
<feature type="domain" description="Nudix hydrolase" evidence="3">
    <location>
        <begin position="50"/>
        <end position="177"/>
    </location>
</feature>
<dbReference type="CDD" id="cd03424">
    <property type="entry name" value="NUDIX_ADPRase_Nudt5_UGPPase_Nudt14"/>
    <property type="match status" value="1"/>
</dbReference>
<sequence length="191" mass="21512">MSASSDERRPASLWTIHGERVIDDTRKTKFSIASVELPDGTRFEQYVLRMPRAAMVVALNDADEVLMLWRHRFIMDRWTWELPGGYVDPGEDPATSAVRELEEEAGWRARSVKLLATFQPLAGTADFENYVYLAENLEDADTRPDINEAEHVEWVPLKMALRHISDGKVIGAGAQLGLLHAARLRGLLDAL</sequence>
<gene>
    <name evidence="4" type="ORF">DIU77_02345</name>
</gene>
<dbReference type="EMBL" id="QGUI01000051">
    <property type="protein sequence ID" value="PZN00905.1"/>
    <property type="molecule type" value="Genomic_DNA"/>
</dbReference>
<dbReference type="Gene3D" id="3.90.79.10">
    <property type="entry name" value="Nucleoside Triphosphate Pyrophosphohydrolase"/>
    <property type="match status" value="1"/>
</dbReference>
<name>A0A2W4JPC2_9PSEU</name>
<dbReference type="PROSITE" id="PS51462">
    <property type="entry name" value="NUDIX"/>
    <property type="match status" value="1"/>
</dbReference>
<reference evidence="4" key="1">
    <citation type="submission" date="2018-05" db="EMBL/GenBank/DDBJ databases">
        <authorList>
            <person name="Lanie J.A."/>
            <person name="Ng W.-L."/>
            <person name="Kazmierczak K.M."/>
            <person name="Andrzejewski T.M."/>
            <person name="Davidsen T.M."/>
            <person name="Wayne K.J."/>
            <person name="Tettelin H."/>
            <person name="Glass J.I."/>
            <person name="Rusch D."/>
            <person name="Podicherti R."/>
            <person name="Tsui H.-C.T."/>
            <person name="Winkler M.E."/>
        </authorList>
    </citation>
    <scope>NUCLEOTIDE SEQUENCE</scope>
    <source>
        <strain evidence="4">ZC4RG45</strain>
    </source>
</reference>
<evidence type="ECO:0000259" key="3">
    <source>
        <dbReference type="PROSITE" id="PS51462"/>
    </source>
</evidence>
<proteinExistence type="predicted"/>
<evidence type="ECO:0000313" key="4">
    <source>
        <dbReference type="EMBL" id="PZN00905.1"/>
    </source>
</evidence>
<dbReference type="InterPro" id="IPR015797">
    <property type="entry name" value="NUDIX_hydrolase-like_dom_sf"/>
</dbReference>
<dbReference type="AlphaFoldDB" id="A0A2W4JPC2"/>
<dbReference type="PRINTS" id="PR00502">
    <property type="entry name" value="NUDIXFAMILY"/>
</dbReference>
<evidence type="ECO:0000256" key="2">
    <source>
        <dbReference type="ARBA" id="ARBA00022801"/>
    </source>
</evidence>
<dbReference type="InterPro" id="IPR020476">
    <property type="entry name" value="Nudix_hydrolase"/>
</dbReference>
<dbReference type="SUPFAM" id="SSF55811">
    <property type="entry name" value="Nudix"/>
    <property type="match status" value="1"/>
</dbReference>
<protein>
    <submittedName>
        <fullName evidence="4">NUDIX hydrolase</fullName>
    </submittedName>
</protein>
<organism evidence="4">
    <name type="scientific">Thermocrispum agreste</name>
    <dbReference type="NCBI Taxonomy" id="37925"/>
    <lineage>
        <taxon>Bacteria</taxon>
        <taxon>Bacillati</taxon>
        <taxon>Actinomycetota</taxon>
        <taxon>Actinomycetes</taxon>
        <taxon>Pseudonocardiales</taxon>
        <taxon>Pseudonocardiaceae</taxon>
        <taxon>Thermocrispum</taxon>
    </lineage>
</organism>
<dbReference type="InterPro" id="IPR000086">
    <property type="entry name" value="NUDIX_hydrolase_dom"/>
</dbReference>
<dbReference type="Pfam" id="PF00293">
    <property type="entry name" value="NUDIX"/>
    <property type="match status" value="1"/>
</dbReference>
<comment type="cofactor">
    <cofactor evidence="1">
        <name>Mg(2+)</name>
        <dbReference type="ChEBI" id="CHEBI:18420"/>
    </cofactor>
</comment>
<comment type="caution">
    <text evidence="4">The sequence shown here is derived from an EMBL/GenBank/DDBJ whole genome shotgun (WGS) entry which is preliminary data.</text>
</comment>
<dbReference type="PANTHER" id="PTHR43046">
    <property type="entry name" value="GDP-MANNOSE MANNOSYL HYDROLASE"/>
    <property type="match status" value="1"/>
</dbReference>